<dbReference type="InterPro" id="IPR032875">
    <property type="entry name" value="Succ_CoA_lig_flav_dom"/>
</dbReference>
<dbReference type="PANTHER" id="PTHR42793">
    <property type="entry name" value="COA BINDING DOMAIN CONTAINING PROTEIN"/>
    <property type="match status" value="1"/>
</dbReference>
<dbReference type="AlphaFoldDB" id="A0A261S633"/>
<comment type="caution">
    <text evidence="2">The sequence shown here is derived from an EMBL/GenBank/DDBJ whole genome shotgun (WGS) entry which is preliminary data.</text>
</comment>
<dbReference type="Proteomes" id="UP000216020">
    <property type="component" value="Unassembled WGS sequence"/>
</dbReference>
<dbReference type="SUPFAM" id="SSF52210">
    <property type="entry name" value="Succinyl-CoA synthetase domains"/>
    <property type="match status" value="2"/>
</dbReference>
<dbReference type="InterPro" id="IPR003781">
    <property type="entry name" value="CoA-bd"/>
</dbReference>
<dbReference type="Gene3D" id="3.40.50.261">
    <property type="entry name" value="Succinyl-CoA synthetase domains"/>
    <property type="match status" value="2"/>
</dbReference>
<evidence type="ECO:0000313" key="3">
    <source>
        <dbReference type="Proteomes" id="UP000216020"/>
    </source>
</evidence>
<keyword evidence="3" id="KW-1185">Reference proteome</keyword>
<dbReference type="Pfam" id="PF13380">
    <property type="entry name" value="CoA_binding_2"/>
    <property type="match status" value="1"/>
</dbReference>
<dbReference type="SMART" id="SM00881">
    <property type="entry name" value="CoA_binding"/>
    <property type="match status" value="1"/>
</dbReference>
<dbReference type="InterPro" id="IPR036291">
    <property type="entry name" value="NAD(P)-bd_dom_sf"/>
</dbReference>
<proteinExistence type="predicted"/>
<dbReference type="SUPFAM" id="SSF51735">
    <property type="entry name" value="NAD(P)-binding Rossmann-fold domains"/>
    <property type="match status" value="1"/>
</dbReference>
<evidence type="ECO:0000259" key="1">
    <source>
        <dbReference type="SMART" id="SM00881"/>
    </source>
</evidence>
<dbReference type="Gene3D" id="3.40.50.720">
    <property type="entry name" value="NAD(P)-binding Rossmann-like Domain"/>
    <property type="match status" value="1"/>
</dbReference>
<sequence length="537" mass="56276">MGDDLAELDINPLIASAAGVHAVDARFVLTAPVAAGPSSSAQPSPAGPASTSAASDVLEYYRPLFRPRTVAVLGASTRSVAIANTFIRRLKAYGYDGEIYPIHPNAPEVEGLPAYPGLAETPRPVDYAYVAIGAAQIPDVLGAAAGRCCFAQVISSGFGETEEGEAMQRTLVEQARAGGVRVLGPNCLGTYSPRGKLTFPADAPAEAGGIGIVSQSGGLSTDIIKRGQWRGLRFSGLVTIGNSADIAPHDLLAYYLHDPDTRAIGLYLEDIKNGRAFFDLLRNAPVAKPVVILKGGTTSLGRLAASSHTGALAGNERAWDAMAAQTPVAMVQTVDEFINALLALQHLTPRSQRPTHAVTLFGNGGGSSVLGADSFAREGLEVAPFGPAARAALEALGFPPGTSVVNPIDTPVRTLQEKDGWVAGEILDLVYEHARPDAVAMHLNLAAFVGRGAVDPIGNLLAVVEQTQRKWAGQAHFLLALRSDGSPELDDGKRVYRERARAVGVPVFDEIPDLAKALAVVSVLETRLAAWQAARGR</sequence>
<dbReference type="PANTHER" id="PTHR42793:SF1">
    <property type="entry name" value="PEPTIDYL-LYSINE N-ACETYLTRANSFERASE PATZ"/>
    <property type="match status" value="1"/>
</dbReference>
<protein>
    <recommendedName>
        <fullName evidence="1">CoA-binding domain-containing protein</fullName>
    </recommendedName>
</protein>
<dbReference type="EMBL" id="NEVM01000005">
    <property type="protein sequence ID" value="OZI32581.1"/>
    <property type="molecule type" value="Genomic_DNA"/>
</dbReference>
<evidence type="ECO:0000313" key="2">
    <source>
        <dbReference type="EMBL" id="OZI32581.1"/>
    </source>
</evidence>
<gene>
    <name evidence="2" type="ORF">CAL29_30155</name>
</gene>
<reference evidence="3" key="1">
    <citation type="submission" date="2017-05" db="EMBL/GenBank/DDBJ databases">
        <title>Complete and WGS of Bordetella genogroups.</title>
        <authorList>
            <person name="Spilker T."/>
            <person name="Lipuma J."/>
        </authorList>
    </citation>
    <scope>NUCLEOTIDE SEQUENCE [LARGE SCALE GENOMIC DNA]</scope>
    <source>
        <strain evidence="3">AU16122</strain>
    </source>
</reference>
<organism evidence="2 3">
    <name type="scientific">Bordetella genomosp. 10</name>
    <dbReference type="NCBI Taxonomy" id="1416804"/>
    <lineage>
        <taxon>Bacteria</taxon>
        <taxon>Pseudomonadati</taxon>
        <taxon>Pseudomonadota</taxon>
        <taxon>Betaproteobacteria</taxon>
        <taxon>Burkholderiales</taxon>
        <taxon>Alcaligenaceae</taxon>
        <taxon>Bordetella</taxon>
    </lineage>
</organism>
<dbReference type="OrthoDB" id="9807426at2"/>
<feature type="domain" description="CoA-binding" evidence="1">
    <location>
        <begin position="64"/>
        <end position="158"/>
    </location>
</feature>
<name>A0A261S633_9BORD</name>
<dbReference type="Pfam" id="PF13607">
    <property type="entry name" value="Succ_CoA_lig"/>
    <property type="match status" value="1"/>
</dbReference>
<dbReference type="InterPro" id="IPR016102">
    <property type="entry name" value="Succinyl-CoA_synth-like"/>
</dbReference>
<accession>A0A261S633</accession>